<sequence>MDAIKNYANKMKEIQCNLLEFFEEGDSGKMPFKNLQKYLNDIKIKNQKHEIRTMLHIISKISSNHHRSNDFISRIEQLLKSFSKEMKMFTKSEIFNIFKGNKLILLFLFKEKIITPDSWLCPILSSDKYNDRGYTQYFSIEFDSFKDKKPSKKDLKVFEQKRKIGENDTELCEMIRKNQKTAEPINKEKFNSAVEKSHFETNSFLLKKEPTYLEYSAFFGSSEFLDTDLISSSSSLFLYAIHSNDSKTIQILNDQKIELNEKEKYLEAMKCHHRNLCSDYIKNNYDGGNDIELINHCLKYYNFIDFELILSHGKNKLLNLFSDPEKKDLQSDLFRTFCKYDYTYFVELLLDNQNIDFNYKKILKINFFLNAIQTNFE</sequence>
<proteinExistence type="predicted"/>
<gene>
    <name evidence="1" type="ORF">M9Y10_039523</name>
</gene>
<reference evidence="1 2" key="1">
    <citation type="submission" date="2024-04" db="EMBL/GenBank/DDBJ databases">
        <title>Tritrichomonas musculus Genome.</title>
        <authorList>
            <person name="Alves-Ferreira E."/>
            <person name="Grigg M."/>
            <person name="Lorenzi H."/>
            <person name="Galac M."/>
        </authorList>
    </citation>
    <scope>NUCLEOTIDE SEQUENCE [LARGE SCALE GENOMIC DNA]</scope>
    <source>
        <strain evidence="1 2">EAF2021</strain>
    </source>
</reference>
<dbReference type="Proteomes" id="UP001470230">
    <property type="component" value="Unassembled WGS sequence"/>
</dbReference>
<dbReference type="EMBL" id="JAPFFF010000006">
    <property type="protein sequence ID" value="KAK8888446.1"/>
    <property type="molecule type" value="Genomic_DNA"/>
</dbReference>
<accession>A0ABR2KBF9</accession>
<organism evidence="1 2">
    <name type="scientific">Tritrichomonas musculus</name>
    <dbReference type="NCBI Taxonomy" id="1915356"/>
    <lineage>
        <taxon>Eukaryota</taxon>
        <taxon>Metamonada</taxon>
        <taxon>Parabasalia</taxon>
        <taxon>Tritrichomonadida</taxon>
        <taxon>Tritrichomonadidae</taxon>
        <taxon>Tritrichomonas</taxon>
    </lineage>
</organism>
<evidence type="ECO:0000313" key="2">
    <source>
        <dbReference type="Proteomes" id="UP001470230"/>
    </source>
</evidence>
<protein>
    <recommendedName>
        <fullName evidence="3">DUF3447 domain-containing protein</fullName>
    </recommendedName>
</protein>
<evidence type="ECO:0008006" key="3">
    <source>
        <dbReference type="Google" id="ProtNLM"/>
    </source>
</evidence>
<comment type="caution">
    <text evidence="1">The sequence shown here is derived from an EMBL/GenBank/DDBJ whole genome shotgun (WGS) entry which is preliminary data.</text>
</comment>
<name>A0ABR2KBF9_9EUKA</name>
<keyword evidence="2" id="KW-1185">Reference proteome</keyword>
<evidence type="ECO:0000313" key="1">
    <source>
        <dbReference type="EMBL" id="KAK8888446.1"/>
    </source>
</evidence>